<feature type="compositionally biased region" description="Acidic residues" evidence="5">
    <location>
        <begin position="1702"/>
        <end position="1711"/>
    </location>
</feature>
<dbReference type="InterPro" id="IPR014043">
    <property type="entry name" value="Acyl_transferase_dom"/>
</dbReference>
<feature type="domain" description="Ketosynthase family 3 (KS3)" evidence="7">
    <location>
        <begin position="364"/>
        <end position="793"/>
    </location>
</feature>
<keyword evidence="3" id="KW-0808">Transferase</keyword>
<dbReference type="GO" id="GO:0004312">
    <property type="term" value="F:fatty acid synthase activity"/>
    <property type="evidence" value="ECO:0007669"/>
    <property type="project" value="TreeGrafter"/>
</dbReference>
<dbReference type="InterPro" id="IPR001227">
    <property type="entry name" value="Ac_transferase_dom_sf"/>
</dbReference>
<dbReference type="Gene3D" id="3.10.129.110">
    <property type="entry name" value="Polyketide synthase dehydratase"/>
    <property type="match status" value="1"/>
</dbReference>
<dbReference type="CDD" id="cd00833">
    <property type="entry name" value="PKS"/>
    <property type="match status" value="1"/>
</dbReference>
<dbReference type="GO" id="GO:0031177">
    <property type="term" value="F:phosphopantetheine binding"/>
    <property type="evidence" value="ECO:0007669"/>
    <property type="project" value="InterPro"/>
</dbReference>
<dbReference type="Gene3D" id="3.30.70.3290">
    <property type="match status" value="1"/>
</dbReference>
<dbReference type="FunFam" id="3.40.366.10:FF:000002">
    <property type="entry name" value="Probable polyketide synthase 2"/>
    <property type="match status" value="1"/>
</dbReference>
<dbReference type="InterPro" id="IPR014031">
    <property type="entry name" value="Ketoacyl_synth_C"/>
</dbReference>
<dbReference type="InterPro" id="IPR020841">
    <property type="entry name" value="PKS_Beta-ketoAc_synthase_dom"/>
</dbReference>
<dbReference type="SUPFAM" id="SSF52151">
    <property type="entry name" value="FabD/lysophospholipase-like"/>
    <property type="match status" value="2"/>
</dbReference>
<dbReference type="InterPro" id="IPR001031">
    <property type="entry name" value="Thioesterase"/>
</dbReference>
<dbReference type="SMART" id="SM00825">
    <property type="entry name" value="PKS_KS"/>
    <property type="match status" value="1"/>
</dbReference>
<dbReference type="SUPFAM" id="SSF53474">
    <property type="entry name" value="alpha/beta-Hydrolases"/>
    <property type="match status" value="1"/>
</dbReference>
<dbReference type="PROSITE" id="PS52004">
    <property type="entry name" value="KS3_2"/>
    <property type="match status" value="1"/>
</dbReference>
<dbReference type="Pfam" id="PF22621">
    <property type="entry name" value="CurL-like_PKS_C"/>
    <property type="match status" value="1"/>
</dbReference>
<evidence type="ECO:0000256" key="1">
    <source>
        <dbReference type="ARBA" id="ARBA00022450"/>
    </source>
</evidence>
<dbReference type="Gene3D" id="3.30.70.250">
    <property type="entry name" value="Malonyl-CoA ACP transacylase, ACP-binding"/>
    <property type="match status" value="1"/>
</dbReference>
<dbReference type="SMART" id="SM00827">
    <property type="entry name" value="PKS_AT"/>
    <property type="match status" value="1"/>
</dbReference>
<dbReference type="InterPro" id="IPR018201">
    <property type="entry name" value="Ketoacyl_synth_AS"/>
</dbReference>
<dbReference type="InterPro" id="IPR009081">
    <property type="entry name" value="PP-bd_ACP"/>
</dbReference>
<evidence type="ECO:0000256" key="3">
    <source>
        <dbReference type="ARBA" id="ARBA00022679"/>
    </source>
</evidence>
<evidence type="ECO:0000259" key="8">
    <source>
        <dbReference type="PROSITE" id="PS52019"/>
    </source>
</evidence>
<dbReference type="GO" id="GO:0004315">
    <property type="term" value="F:3-oxoacyl-[acyl-carrier-protein] synthase activity"/>
    <property type="evidence" value="ECO:0007669"/>
    <property type="project" value="InterPro"/>
</dbReference>
<dbReference type="InterPro" id="IPR029058">
    <property type="entry name" value="AB_hydrolase_fold"/>
</dbReference>
<evidence type="ECO:0000259" key="7">
    <source>
        <dbReference type="PROSITE" id="PS52004"/>
    </source>
</evidence>
<dbReference type="InterPro" id="IPR016039">
    <property type="entry name" value="Thiolase-like"/>
</dbReference>
<dbReference type="InterPro" id="IPR032088">
    <property type="entry name" value="SAT"/>
</dbReference>
<dbReference type="Gene3D" id="3.40.50.1820">
    <property type="entry name" value="alpha/beta hydrolase"/>
    <property type="match status" value="1"/>
</dbReference>
<feature type="compositionally biased region" description="Polar residues" evidence="5">
    <location>
        <begin position="1718"/>
        <end position="1728"/>
    </location>
</feature>
<dbReference type="Gene3D" id="3.40.366.10">
    <property type="entry name" value="Malonyl-Coenzyme A Acyl Carrier Protein, domain 2"/>
    <property type="match status" value="2"/>
</dbReference>
<dbReference type="NCBIfam" id="TIGR04532">
    <property type="entry name" value="PT_fungal_PKS"/>
    <property type="match status" value="1"/>
</dbReference>
<organism evidence="9">
    <name type="scientific">Cladonia uncialis subsp. uncialis</name>
    <dbReference type="NCBI Taxonomy" id="180999"/>
    <lineage>
        <taxon>Eukaryota</taxon>
        <taxon>Fungi</taxon>
        <taxon>Dikarya</taxon>
        <taxon>Ascomycota</taxon>
        <taxon>Pezizomycotina</taxon>
        <taxon>Lecanoromycetes</taxon>
        <taxon>OSLEUM clade</taxon>
        <taxon>Lecanoromycetidae</taxon>
        <taxon>Lecanorales</taxon>
        <taxon>Lecanorineae</taxon>
        <taxon>Cladoniaceae</taxon>
        <taxon>Cladonia</taxon>
    </lineage>
</organism>
<evidence type="ECO:0000256" key="2">
    <source>
        <dbReference type="ARBA" id="ARBA00022553"/>
    </source>
</evidence>
<proteinExistence type="predicted"/>
<dbReference type="InterPro" id="IPR050091">
    <property type="entry name" value="PKS_NRPS_Biosynth_Enz"/>
</dbReference>
<feature type="region of interest" description="C-terminal hotdog fold" evidence="4">
    <location>
        <begin position="1435"/>
        <end position="1582"/>
    </location>
</feature>
<dbReference type="Pfam" id="PF00550">
    <property type="entry name" value="PP-binding"/>
    <property type="match status" value="2"/>
</dbReference>
<feature type="active site" description="Proton donor; for dehydratase activity" evidence="4">
    <location>
        <position position="1495"/>
    </location>
</feature>
<dbReference type="Pfam" id="PF00698">
    <property type="entry name" value="Acyl_transf_1"/>
    <property type="match status" value="1"/>
</dbReference>
<dbReference type="Pfam" id="PF00975">
    <property type="entry name" value="Thioesterase"/>
    <property type="match status" value="1"/>
</dbReference>
<protein>
    <submittedName>
        <fullName evidence="9">Putative type I PKS</fullName>
    </submittedName>
</protein>
<dbReference type="FunFam" id="1.10.1200.10:FF:000011">
    <property type="entry name" value="Sterigmatocystin biosynthesis polyketide synthase"/>
    <property type="match status" value="1"/>
</dbReference>
<dbReference type="Pfam" id="PF16073">
    <property type="entry name" value="SAT"/>
    <property type="match status" value="1"/>
</dbReference>
<dbReference type="SUPFAM" id="SSF47336">
    <property type="entry name" value="ACP-like"/>
    <property type="match status" value="2"/>
</dbReference>
<dbReference type="InterPro" id="IPR016035">
    <property type="entry name" value="Acyl_Trfase/lysoPLipase"/>
</dbReference>
<dbReference type="PANTHER" id="PTHR43775">
    <property type="entry name" value="FATTY ACID SYNTHASE"/>
    <property type="match status" value="1"/>
</dbReference>
<dbReference type="InterPro" id="IPR042104">
    <property type="entry name" value="PKS_dehydratase_sf"/>
</dbReference>
<dbReference type="Gene3D" id="1.10.1200.10">
    <property type="entry name" value="ACP-like"/>
    <property type="match status" value="2"/>
</dbReference>
<accession>A0A2K9YE90</accession>
<evidence type="ECO:0000256" key="5">
    <source>
        <dbReference type="SAM" id="MobiDB-lite"/>
    </source>
</evidence>
<dbReference type="InterPro" id="IPR014030">
    <property type="entry name" value="Ketoacyl_synth_N"/>
</dbReference>
<evidence type="ECO:0000256" key="4">
    <source>
        <dbReference type="PROSITE-ProRule" id="PRU01363"/>
    </source>
</evidence>
<dbReference type="Pfam" id="PF00109">
    <property type="entry name" value="ketoacyl-synt"/>
    <property type="match status" value="1"/>
</dbReference>
<dbReference type="InterPro" id="IPR020806">
    <property type="entry name" value="PKS_PP-bd"/>
</dbReference>
<dbReference type="EMBL" id="MG777495">
    <property type="protein sequence ID" value="AUW31177.1"/>
    <property type="molecule type" value="Genomic_DNA"/>
</dbReference>
<dbReference type="SUPFAM" id="SSF53901">
    <property type="entry name" value="Thiolase-like"/>
    <property type="match status" value="1"/>
</dbReference>
<dbReference type="Pfam" id="PF02801">
    <property type="entry name" value="Ketoacyl-synt_C"/>
    <property type="match status" value="1"/>
</dbReference>
<feature type="region of interest" description="Disordered" evidence="5">
    <location>
        <begin position="1701"/>
        <end position="1729"/>
    </location>
</feature>
<dbReference type="PROSITE" id="PS00606">
    <property type="entry name" value="KS3_1"/>
    <property type="match status" value="1"/>
</dbReference>
<evidence type="ECO:0000313" key="9">
    <source>
        <dbReference type="EMBL" id="AUW31177.1"/>
    </source>
</evidence>
<feature type="domain" description="Carrier" evidence="6">
    <location>
        <begin position="1729"/>
        <end position="1806"/>
    </location>
</feature>
<reference evidence="9" key="1">
    <citation type="submission" date="2017-12" db="EMBL/GenBank/DDBJ databases">
        <title>Genome Sequencing Reveals a Rich Biosynthetic Potential.</title>
        <authorList>
            <person name="Bertrand R.L."/>
            <person name="Abdel-Hameed M.E."/>
            <person name="Sorensen J.L."/>
        </authorList>
    </citation>
    <scope>NUCLEOTIDE SEQUENCE</scope>
</reference>
<dbReference type="InterPro" id="IPR036736">
    <property type="entry name" value="ACP-like_sf"/>
</dbReference>
<dbReference type="PANTHER" id="PTHR43775:SF37">
    <property type="entry name" value="SI:DKEY-61P9.11"/>
    <property type="match status" value="1"/>
</dbReference>
<sequence length="2125" mass="231658">MTLPNNVVLFGDQTVDPCPIIKQLYRQSRDSLTLQALFRQSYDAVRREIATSEYSDRTLFPSFDSIQGLAEKQTERHNEAVSTVLHCIAQLGLLLIHADQDDFRLDARPSRTYLVGLCTGMLPAAALAASSSASQLLRLAPEIVLVALRLGLEANRRSAQIEASTESWASVVPGMAPQEQQEALAQFNDEFMIPTSKQAYISAESDSTATLSGPPSTLVSLFSLSDSFRKARRIKLPITAAFHAPHLRLPNVEKIIGSLSHSDEYPLRNDVVIISTRSGKPITAQSLGDALQHIILDILREPIRWSTVVEEMINNFEDQGANLTSVGPVRAADSLRQRMATAGIEILKSTELQPQQEPRTKTRSNDIAIIGYAARLPESETLEEAWKILEDGRDVHKKIPSDRFDVDTHCDPSGKIKNTTYTPYGCFLDRPGFFDARLFNMSPREASQTDPAQRLLLLTTYEALEMAGYTPDGTPSTAGDRIGTFFGQTLDDYREANASQNIEMYYVSGGIRAFGAGRLNYHFKWEGPSYCVDAACSSSTLSIQMAMSSLRAHECDTAVAGGTNVLTGVDMFSGLSRGSFLSPTGSCKTFDNDADGYCRGDGVGSVILKRLDDAVADGDNIQAVIKSAATNHSAHAVSITHPHAGAQQNLMRQVLREADVEPSEIDYVEMHGTGTQAGDATEFTSVTNVISGRTRDNPLYVGAVKANFGHAEAAAGTNSLVKVLMMMRKNAIPPHIGIKGRINEKFPPLDKINVRINRTMTPFVARAGGDGKRRVLLNNFNATGGNTSLLLEDAPKTDIRGHDPRSAHVIAISAKTPYSFRQNTQRLLEYLQQNPDTQLQNLSYTTTARRMHHAIRKAYAVQSIEELVQSMKKDVSNSSELGATTEHSTAIFLFTGQGSQYLGMGRQLFQTNTSFRKSISDSDNLCIRQGLPSFEWIVSAEPSEERVPTPSESQLALVAIALALASLWQSWGITPKAVIGHSLGEYAALCVAGVLSISDTLYLVGKRAEMMEKKCIANTHSMLAVQSASDSIQQIISGGQMPSCEIACLNGPTNTVVSGSLKDIHSLKEKLDTMGTKTTLLKLPFAFHSVQMDPILEDIRALAQNVQFRKPIVPIASTLLGTLVKDHGIITADYLTRQARQAVRFQGALQACKAESIAGDDTLWIELGPHPLCHGMVRSTLGVSPAKALPSLKRDEDCWSTLSRSIANAYNSGVKMSWIDYHRDFQGALKLLELPSYAFDLKNYWIQHEGDWSLRKGETTRTTAPPPQASFSTTCLQVVENETFTQDSASVTFSSQLSEPKLNAAIRGHLVSGIGLCPSSVYADVAFTAAWYIASHMTPSDPVPAMDLSTMEVFRPLIVDSNETPQLLKVSASKNSNEQVVNIKISSRDDKGRQEHAHCTVMYGDGHQWIDEWQRNAYLFESRIAKLTQPSSPGIHRMLKEMIYKQFQTVVTYSREYHNIDEIFMDCDLNETAANIKLQSMAGNGEFIYSPYWIDTIAHLAGFILNANVKTPADTVFISHGWQSFRIAAPLSAEKKYRGYVCMQPSSGRGVMAGDVYLFDGDQIVVVCKGIKFQQMKRTTLQSLLGVSPAATPMSKPITAKSTRPHPVAVRKVVVTQSPGAGFSKVLDTIASEVGVDASELSDDVKISDIGVDSLLTISILGRLRPETGLDLSSSLFIEHPTIAELRAFFLDKMVVPQATVNDDDSDDSSEDGGPGFSRSQSNSTISTPEEPDVVSILMSIIAREVGVEESEIQLSTPFAEIGVDSLLTISILDAFKTEIGMNLSANFFHDHPTVADVQKALGTASTPQKPLDLPLHRVEQNSKPLSQNLRAKSVLLQGRPEKGKPALFLLPDGAGSLFSYISLPSLPSGLPVYGLDSPFHHNPSEYTISFAAVATIYIAAIRAIQPKGPYMLGGWSLGGIHAYETARQLIEQGETISNLIMIDSPCPGTLPPLPAPTLSLLEKAGIFDGLSTSGAPITERTRLHFLGCVRALENYTVTPLPPGKSPGKVTVIWAQEGVLEGREEQGKEYMAATSSGDLNKDMDKAKEWLTGKRTSFGPSGWDKLTGTDVHCHVVGGNHFSIMFPPKVCWRSTFSLSSSIDNDTNAYNLQIAAVAKAVATGLPEK</sequence>
<dbReference type="Gene3D" id="3.40.47.10">
    <property type="match status" value="1"/>
</dbReference>
<feature type="region of interest" description="N-terminal hotdog fold" evidence="4">
    <location>
        <begin position="1276"/>
        <end position="1408"/>
    </location>
</feature>
<feature type="domain" description="Carrier" evidence="6">
    <location>
        <begin position="1617"/>
        <end position="1694"/>
    </location>
</feature>
<dbReference type="PROSITE" id="PS50075">
    <property type="entry name" value="CARRIER"/>
    <property type="match status" value="2"/>
</dbReference>
<dbReference type="InterPro" id="IPR016036">
    <property type="entry name" value="Malonyl_transacylase_ACP-bd"/>
</dbReference>
<keyword evidence="1" id="KW-0596">Phosphopantetheine</keyword>
<dbReference type="PROSITE" id="PS52019">
    <property type="entry name" value="PKS_MFAS_DH"/>
    <property type="match status" value="1"/>
</dbReference>
<keyword evidence="2" id="KW-0597">Phosphoprotein</keyword>
<dbReference type="InterPro" id="IPR049900">
    <property type="entry name" value="PKS_mFAS_DH"/>
</dbReference>
<feature type="active site" description="Proton acceptor; for dehydratase activity" evidence="4">
    <location>
        <position position="1309"/>
    </location>
</feature>
<dbReference type="SMART" id="SM00823">
    <property type="entry name" value="PKS_PP"/>
    <property type="match status" value="2"/>
</dbReference>
<dbReference type="GO" id="GO:0006633">
    <property type="term" value="P:fatty acid biosynthetic process"/>
    <property type="evidence" value="ECO:0007669"/>
    <property type="project" value="InterPro"/>
</dbReference>
<evidence type="ECO:0000259" key="6">
    <source>
        <dbReference type="PROSITE" id="PS50075"/>
    </source>
</evidence>
<dbReference type="InterPro" id="IPR030918">
    <property type="entry name" value="PT_fungal_PKS"/>
</dbReference>
<dbReference type="SUPFAM" id="SSF55048">
    <property type="entry name" value="Probable ACP-binding domain of malonyl-CoA ACP transacylase"/>
    <property type="match status" value="1"/>
</dbReference>
<name>A0A2K9YE90_CLAUC</name>
<feature type="domain" description="PKS/mFAS DH" evidence="8">
    <location>
        <begin position="1276"/>
        <end position="1582"/>
    </location>
</feature>